<keyword evidence="7" id="KW-0378">Hydrolase</keyword>
<gene>
    <name evidence="13" type="ordered locus">Ecym_5494</name>
</gene>
<dbReference type="OrthoDB" id="515692at2759"/>
<dbReference type="InterPro" id="IPR032282">
    <property type="entry name" value="HAGH_C"/>
</dbReference>
<dbReference type="GO" id="GO:0004416">
    <property type="term" value="F:hydroxyacylglutathione hydrolase activity"/>
    <property type="evidence" value="ECO:0007669"/>
    <property type="project" value="UniProtKB-EC"/>
</dbReference>
<evidence type="ECO:0000256" key="10">
    <source>
        <dbReference type="ARBA" id="ARBA00051397"/>
    </source>
</evidence>
<dbReference type="SMART" id="SM00849">
    <property type="entry name" value="Lactamase_B"/>
    <property type="match status" value="1"/>
</dbReference>
<comment type="pathway">
    <text evidence="3">Secondary metabolite metabolism; methylglyoxal degradation; (R)-lactate from methylglyoxal: step 2/2.</text>
</comment>
<name>I6NDU6_ERECY</name>
<dbReference type="HOGENOM" id="CLU_030571_4_0_1"/>
<evidence type="ECO:0000256" key="7">
    <source>
        <dbReference type="ARBA" id="ARBA00022801"/>
    </source>
</evidence>
<evidence type="ECO:0000259" key="12">
    <source>
        <dbReference type="SMART" id="SM00849"/>
    </source>
</evidence>
<comment type="similarity">
    <text evidence="4">Belongs to the metallo-beta-lactamase superfamily. Glyoxalase II family.</text>
</comment>
<dbReference type="InterPro" id="IPR001279">
    <property type="entry name" value="Metallo-B-lactamas"/>
</dbReference>
<dbReference type="InParanoid" id="I6NDU6"/>
<keyword evidence="14" id="KW-1185">Reference proteome</keyword>
<dbReference type="Pfam" id="PF00753">
    <property type="entry name" value="Lactamase_B"/>
    <property type="match status" value="1"/>
</dbReference>
<evidence type="ECO:0000256" key="5">
    <source>
        <dbReference type="ARBA" id="ARBA00011917"/>
    </source>
</evidence>
<evidence type="ECO:0000313" key="13">
    <source>
        <dbReference type="EMBL" id="AET40238.1"/>
    </source>
</evidence>
<dbReference type="AlphaFoldDB" id="I6NDU6"/>
<reference evidence="13 14" key="1">
    <citation type="journal article" date="2011" name="G3 (Bethesda)">
        <title>Genome evolution in the Eremothecium clade of the Saccharomyces complex revealed by comparative genomics.</title>
        <authorList>
            <person name="Wendland J."/>
            <person name="Walther A."/>
        </authorList>
    </citation>
    <scope>NUCLEOTIDE SEQUENCE [LARGE SCALE GENOMIC DNA]</scope>
    <source>
        <strain evidence="14">CBS 270.75 / DBVPG 7215 / KCTC 17166 / NRRL Y-17582</strain>
    </source>
</reference>
<evidence type="ECO:0000313" key="14">
    <source>
        <dbReference type="Proteomes" id="UP000006790"/>
    </source>
</evidence>
<evidence type="ECO:0000256" key="2">
    <source>
        <dbReference type="ARBA" id="ARBA00001947"/>
    </source>
</evidence>
<dbReference type="OMA" id="CKERARF"/>
<comment type="catalytic activity">
    <reaction evidence="10">
        <text>(R)-S-lactoylglutathione + H2O = (R)-lactate + glutathione + H(+)</text>
        <dbReference type="Rhea" id="RHEA:25245"/>
        <dbReference type="ChEBI" id="CHEBI:15377"/>
        <dbReference type="ChEBI" id="CHEBI:15378"/>
        <dbReference type="ChEBI" id="CHEBI:16004"/>
        <dbReference type="ChEBI" id="CHEBI:57474"/>
        <dbReference type="ChEBI" id="CHEBI:57925"/>
        <dbReference type="EC" id="3.1.2.6"/>
    </reaction>
</comment>
<dbReference type="GO" id="GO:0019243">
    <property type="term" value="P:methylglyoxal catabolic process to D-lactate via S-lactoyl-glutathione"/>
    <property type="evidence" value="ECO:0007669"/>
    <property type="project" value="UniProtKB-ARBA"/>
</dbReference>
<dbReference type="RefSeq" id="XP_003647055.1">
    <property type="nucleotide sequence ID" value="XM_003647007.1"/>
</dbReference>
<evidence type="ECO:0000256" key="9">
    <source>
        <dbReference type="ARBA" id="ARBA00031044"/>
    </source>
</evidence>
<dbReference type="KEGG" id="erc:Ecym_5494"/>
<evidence type="ECO:0000256" key="4">
    <source>
        <dbReference type="ARBA" id="ARBA00006759"/>
    </source>
</evidence>
<keyword evidence="8" id="KW-0862">Zinc</keyword>
<dbReference type="Proteomes" id="UP000006790">
    <property type="component" value="Chromosome 5"/>
</dbReference>
<dbReference type="CDD" id="cd07723">
    <property type="entry name" value="hydroxyacylglutathione_hydrolase_MBL-fold"/>
    <property type="match status" value="1"/>
</dbReference>
<dbReference type="eggNOG" id="KOG0813">
    <property type="taxonomic scope" value="Eukaryota"/>
</dbReference>
<evidence type="ECO:0000256" key="3">
    <source>
        <dbReference type="ARBA" id="ARBA00004963"/>
    </source>
</evidence>
<accession>I6NDU6</accession>
<dbReference type="EMBL" id="CP002501">
    <property type="protein sequence ID" value="AET40238.1"/>
    <property type="molecule type" value="Genomic_DNA"/>
</dbReference>
<dbReference type="Pfam" id="PF16123">
    <property type="entry name" value="HAGH_C"/>
    <property type="match status" value="1"/>
</dbReference>
<dbReference type="STRING" id="931890.I6NDU6"/>
<dbReference type="UniPathway" id="UPA00619">
    <property type="reaction ID" value="UER00676"/>
</dbReference>
<dbReference type="GO" id="GO:0046872">
    <property type="term" value="F:metal ion binding"/>
    <property type="evidence" value="ECO:0007669"/>
    <property type="project" value="UniProtKB-KW"/>
</dbReference>
<dbReference type="PANTHER" id="PTHR11935:SF94">
    <property type="entry name" value="TENZING NORGAY, ISOFORM C"/>
    <property type="match status" value="1"/>
</dbReference>
<dbReference type="EC" id="3.1.2.6" evidence="5"/>
<proteinExistence type="inferred from homology"/>
<dbReference type="PANTHER" id="PTHR11935">
    <property type="entry name" value="BETA LACTAMASE DOMAIN"/>
    <property type="match status" value="1"/>
</dbReference>
<evidence type="ECO:0000256" key="6">
    <source>
        <dbReference type="ARBA" id="ARBA00022723"/>
    </source>
</evidence>
<dbReference type="FunCoup" id="I6NDU6">
    <property type="interactions" value="388"/>
</dbReference>
<dbReference type="FunFam" id="3.60.15.10:FF:000045">
    <property type="entry name" value="Hydroxyacylglutathione hydrolase"/>
    <property type="match status" value="1"/>
</dbReference>
<dbReference type="Gene3D" id="3.60.15.10">
    <property type="entry name" value="Ribonuclease Z/Hydroxyacylglutathione hydrolase-like"/>
    <property type="match status" value="1"/>
</dbReference>
<evidence type="ECO:0000256" key="1">
    <source>
        <dbReference type="ARBA" id="ARBA00001623"/>
    </source>
</evidence>
<dbReference type="GeneID" id="11470843"/>
<evidence type="ECO:0000256" key="11">
    <source>
        <dbReference type="ARBA" id="ARBA00054750"/>
    </source>
</evidence>
<evidence type="ECO:0000256" key="8">
    <source>
        <dbReference type="ARBA" id="ARBA00022833"/>
    </source>
</evidence>
<comment type="cofactor">
    <cofactor evidence="2">
        <name>Zn(2+)</name>
        <dbReference type="ChEBI" id="CHEBI:29105"/>
    </cofactor>
</comment>
<protein>
    <recommendedName>
        <fullName evidence="5">hydroxyacylglutathione hydrolase</fullName>
        <ecNumber evidence="5">3.1.2.6</ecNumber>
    </recommendedName>
    <alternativeName>
        <fullName evidence="9">Glyoxalase II</fullName>
    </alternativeName>
</protein>
<dbReference type="SUPFAM" id="SSF56281">
    <property type="entry name" value="Metallo-hydrolase/oxidoreductase"/>
    <property type="match status" value="1"/>
</dbReference>
<comment type="catalytic activity">
    <reaction evidence="1">
        <text>an S-(2-hydroxyacyl)glutathione + H2O = a 2-hydroxy carboxylate + glutathione + H(+)</text>
        <dbReference type="Rhea" id="RHEA:21864"/>
        <dbReference type="ChEBI" id="CHEBI:15377"/>
        <dbReference type="ChEBI" id="CHEBI:15378"/>
        <dbReference type="ChEBI" id="CHEBI:57925"/>
        <dbReference type="ChEBI" id="CHEBI:58896"/>
        <dbReference type="ChEBI" id="CHEBI:71261"/>
        <dbReference type="EC" id="3.1.2.6"/>
    </reaction>
</comment>
<organism evidence="13 14">
    <name type="scientific">Eremothecium cymbalariae (strain CBS 270.75 / DBVPG 7215 / KCTC 17166 / NRRL Y-17582)</name>
    <name type="common">Yeast</name>
    <dbReference type="NCBI Taxonomy" id="931890"/>
    <lineage>
        <taxon>Eukaryota</taxon>
        <taxon>Fungi</taxon>
        <taxon>Dikarya</taxon>
        <taxon>Ascomycota</taxon>
        <taxon>Saccharomycotina</taxon>
        <taxon>Saccharomycetes</taxon>
        <taxon>Saccharomycetales</taxon>
        <taxon>Saccharomycetaceae</taxon>
        <taxon>Eremothecium</taxon>
    </lineage>
</organism>
<keyword evidence="6" id="KW-0479">Metal-binding</keyword>
<dbReference type="InterPro" id="IPR035680">
    <property type="entry name" value="Clx_II_MBL"/>
</dbReference>
<dbReference type="InterPro" id="IPR036866">
    <property type="entry name" value="RibonucZ/Hydroxyglut_hydro"/>
</dbReference>
<feature type="domain" description="Metallo-beta-lactamase" evidence="12">
    <location>
        <begin position="29"/>
        <end position="199"/>
    </location>
</feature>
<comment type="function">
    <text evidence="11">Thiolesterase that catalyzes the hydrolysis of S-D-lactoylglutathione to form glutathione and D-lactic acid. Involved in the metabolism of methylglyoxal, a toxic compound for yeast proliferation, by converting methylglyoxal to lactate via S-D-lactoylglutathione by sequential enzyme reactions catalyzed by glyoxalase I and glyoxalase II.</text>
</comment>
<sequence>MPFITKFRVIQSRQMHVKAIKMRWLTGGVNYSYLVSTDDQKASWLIDPAEPLEVLSSLSRSEKQNVTAIVNTHHHYDHSGGNIAILAALKTIGISVPVIAGSNISPRATEIPKHLQRYQLGDTIDILCIRTPCHTQDSICYFMEDKKSGDCAVFTGDTLFTAGCGRFFEGTAKEMDMALNQNLINHVEKLSSAKVYPGHEYTKGNVLFVRSAIYKNYGENEAFDELEKFTNANEVTTGHFTLKDETNYNPFMRLNDPIVRKRVGDKDGSWTSSQVMNKLRHMKNNA</sequence>